<feature type="non-terminal residue" evidence="1">
    <location>
        <position position="148"/>
    </location>
</feature>
<evidence type="ECO:0000313" key="1">
    <source>
        <dbReference type="EMBL" id="PMD37294.1"/>
    </source>
</evidence>
<dbReference type="Proteomes" id="UP000235786">
    <property type="component" value="Unassembled WGS sequence"/>
</dbReference>
<gene>
    <name evidence="1" type="ORF">L207DRAFT_599745</name>
</gene>
<sequence length="148" mass="15095">MSLSICPTIPIPNFPTSLPGVSCVQQTVSWNVNLCGSLSSTAVWSSSSSVAVSVTLQSPTSTSTILSTSQSSSTSSSSSSISVSLLRSSTISSISSTSSAVICASGVSSSSTTYQYFQDGTFNAWYFESAGETFGQVVENSPSGSIPP</sequence>
<name>A0A2J6RFK2_HYAVF</name>
<evidence type="ECO:0000313" key="2">
    <source>
        <dbReference type="Proteomes" id="UP000235786"/>
    </source>
</evidence>
<keyword evidence="2" id="KW-1185">Reference proteome</keyword>
<accession>A0A2J6RFK2</accession>
<organism evidence="1 2">
    <name type="scientific">Hyaloscypha variabilis (strain UAMH 11265 / GT02V1 / F)</name>
    <name type="common">Meliniomyces variabilis</name>
    <dbReference type="NCBI Taxonomy" id="1149755"/>
    <lineage>
        <taxon>Eukaryota</taxon>
        <taxon>Fungi</taxon>
        <taxon>Dikarya</taxon>
        <taxon>Ascomycota</taxon>
        <taxon>Pezizomycotina</taxon>
        <taxon>Leotiomycetes</taxon>
        <taxon>Helotiales</taxon>
        <taxon>Hyaloscyphaceae</taxon>
        <taxon>Hyaloscypha</taxon>
        <taxon>Hyaloscypha variabilis</taxon>
    </lineage>
</organism>
<dbReference type="EMBL" id="KZ613949">
    <property type="protein sequence ID" value="PMD37294.1"/>
    <property type="molecule type" value="Genomic_DNA"/>
</dbReference>
<protein>
    <submittedName>
        <fullName evidence="1">Uncharacterized protein</fullName>
    </submittedName>
</protein>
<proteinExistence type="predicted"/>
<reference evidence="1 2" key="1">
    <citation type="submission" date="2016-04" db="EMBL/GenBank/DDBJ databases">
        <title>A degradative enzymes factory behind the ericoid mycorrhizal symbiosis.</title>
        <authorList>
            <consortium name="DOE Joint Genome Institute"/>
            <person name="Martino E."/>
            <person name="Morin E."/>
            <person name="Grelet G."/>
            <person name="Kuo A."/>
            <person name="Kohler A."/>
            <person name="Daghino S."/>
            <person name="Barry K."/>
            <person name="Choi C."/>
            <person name="Cichocki N."/>
            <person name="Clum A."/>
            <person name="Copeland A."/>
            <person name="Hainaut M."/>
            <person name="Haridas S."/>
            <person name="Labutti K."/>
            <person name="Lindquist E."/>
            <person name="Lipzen A."/>
            <person name="Khouja H.-R."/>
            <person name="Murat C."/>
            <person name="Ohm R."/>
            <person name="Olson A."/>
            <person name="Spatafora J."/>
            <person name="Veneault-Fourrey C."/>
            <person name="Henrissat B."/>
            <person name="Grigoriev I."/>
            <person name="Martin F."/>
            <person name="Perotto S."/>
        </authorList>
    </citation>
    <scope>NUCLEOTIDE SEQUENCE [LARGE SCALE GENOMIC DNA]</scope>
    <source>
        <strain evidence="1 2">F</strain>
    </source>
</reference>
<dbReference type="AlphaFoldDB" id="A0A2J6RFK2"/>